<evidence type="ECO:0000313" key="3">
    <source>
        <dbReference type="Proteomes" id="UP001151760"/>
    </source>
</evidence>
<evidence type="ECO:0000313" key="2">
    <source>
        <dbReference type="EMBL" id="GJS86274.1"/>
    </source>
</evidence>
<reference evidence="2" key="2">
    <citation type="submission" date="2022-01" db="EMBL/GenBank/DDBJ databases">
        <authorList>
            <person name="Yamashiro T."/>
            <person name="Shiraishi A."/>
            <person name="Satake H."/>
            <person name="Nakayama K."/>
        </authorList>
    </citation>
    <scope>NUCLEOTIDE SEQUENCE</scope>
</reference>
<sequence>MHSEGDDSPLTKLSNTIKGTYMFGMEIPDTMINNAFKQSTGYKYYKAKKAKSKKAKAAEEPEEQNVSLVKSGKGKGYMRSGDNEANVPKMFKKDVMPRKTRSLTVAEETFAVELAKSINTSKESANETNDADDLDMDLTNDEHKGDDDTVRYGVFKYNKSTEMPKSTYFSPTITSSSMDFIQNLLDETPSFLSGASEVPFGTHVDVQATNLVLQEMFSDDAAHHISSPPANITRKLPTNPQLNTLQAKAKTLMQKAKKNMRKINFKKADTQKFIEYDQKLENLTNINVSEAFEKAVQARALTDLKKLLPTHISKAIANYVRPRLNTSVLEVMKNNQINLFTKPLTNTDDLLELDLKIKLLHRIQDTKSNVTHLTHQKLYENLYESIFLDHDALNAQDAKPSFHKRSRDNQDPPNDREEEKRKNKERIRTTWFDLLLKSDINQNENHILGPSIVAITKKHKALIQKDELTTTDLEGAGLEKLKQQRSDNKEYEFSYADLPRLGLNHVEDMYLL</sequence>
<gene>
    <name evidence="2" type="ORF">Tco_0752815</name>
</gene>
<feature type="region of interest" description="Disordered" evidence="1">
    <location>
        <begin position="120"/>
        <end position="142"/>
    </location>
</feature>
<feature type="region of interest" description="Disordered" evidence="1">
    <location>
        <begin position="53"/>
        <end position="84"/>
    </location>
</feature>
<feature type="compositionally biased region" description="Acidic residues" evidence="1">
    <location>
        <begin position="129"/>
        <end position="139"/>
    </location>
</feature>
<dbReference type="EMBL" id="BQNB010011111">
    <property type="protein sequence ID" value="GJS86274.1"/>
    <property type="molecule type" value="Genomic_DNA"/>
</dbReference>
<feature type="region of interest" description="Disordered" evidence="1">
    <location>
        <begin position="398"/>
        <end position="423"/>
    </location>
</feature>
<accession>A0ABQ4Z7Y2</accession>
<feature type="compositionally biased region" description="Basic and acidic residues" evidence="1">
    <location>
        <begin position="407"/>
        <end position="423"/>
    </location>
</feature>
<comment type="caution">
    <text evidence="2">The sequence shown here is derived from an EMBL/GenBank/DDBJ whole genome shotgun (WGS) entry which is preliminary data.</text>
</comment>
<keyword evidence="3" id="KW-1185">Reference proteome</keyword>
<reference evidence="2" key="1">
    <citation type="journal article" date="2022" name="Int. J. Mol. Sci.">
        <title>Draft Genome of Tanacetum Coccineum: Genomic Comparison of Closely Related Tanacetum-Family Plants.</title>
        <authorList>
            <person name="Yamashiro T."/>
            <person name="Shiraishi A."/>
            <person name="Nakayama K."/>
            <person name="Satake H."/>
        </authorList>
    </citation>
    <scope>NUCLEOTIDE SEQUENCE</scope>
</reference>
<protein>
    <submittedName>
        <fullName evidence="2">Uncharacterized protein</fullName>
    </submittedName>
</protein>
<dbReference type="Proteomes" id="UP001151760">
    <property type="component" value="Unassembled WGS sequence"/>
</dbReference>
<evidence type="ECO:0000256" key="1">
    <source>
        <dbReference type="SAM" id="MobiDB-lite"/>
    </source>
</evidence>
<organism evidence="2 3">
    <name type="scientific">Tanacetum coccineum</name>
    <dbReference type="NCBI Taxonomy" id="301880"/>
    <lineage>
        <taxon>Eukaryota</taxon>
        <taxon>Viridiplantae</taxon>
        <taxon>Streptophyta</taxon>
        <taxon>Embryophyta</taxon>
        <taxon>Tracheophyta</taxon>
        <taxon>Spermatophyta</taxon>
        <taxon>Magnoliopsida</taxon>
        <taxon>eudicotyledons</taxon>
        <taxon>Gunneridae</taxon>
        <taxon>Pentapetalae</taxon>
        <taxon>asterids</taxon>
        <taxon>campanulids</taxon>
        <taxon>Asterales</taxon>
        <taxon>Asteraceae</taxon>
        <taxon>Asteroideae</taxon>
        <taxon>Anthemideae</taxon>
        <taxon>Anthemidinae</taxon>
        <taxon>Tanacetum</taxon>
    </lineage>
</organism>
<name>A0ABQ4Z7Y2_9ASTR</name>
<proteinExistence type="predicted"/>